<evidence type="ECO:0000313" key="1">
    <source>
        <dbReference type="EMBL" id="KAJ8067853.1"/>
    </source>
</evidence>
<dbReference type="EMBL" id="JAPEIS010000003">
    <property type="protein sequence ID" value="KAJ8067853.1"/>
    <property type="molecule type" value="Genomic_DNA"/>
</dbReference>
<name>A0A9X0ASW1_9HELO</name>
<protein>
    <submittedName>
        <fullName evidence="1">Uncharacterized protein</fullName>
    </submittedName>
</protein>
<dbReference type="Proteomes" id="UP001152300">
    <property type="component" value="Unassembled WGS sequence"/>
</dbReference>
<dbReference type="AlphaFoldDB" id="A0A9X0ASW1"/>
<comment type="caution">
    <text evidence="1">The sequence shown here is derived from an EMBL/GenBank/DDBJ whole genome shotgun (WGS) entry which is preliminary data.</text>
</comment>
<gene>
    <name evidence="1" type="ORF">OCU04_003444</name>
</gene>
<organism evidence="1 2">
    <name type="scientific">Sclerotinia nivalis</name>
    <dbReference type="NCBI Taxonomy" id="352851"/>
    <lineage>
        <taxon>Eukaryota</taxon>
        <taxon>Fungi</taxon>
        <taxon>Dikarya</taxon>
        <taxon>Ascomycota</taxon>
        <taxon>Pezizomycotina</taxon>
        <taxon>Leotiomycetes</taxon>
        <taxon>Helotiales</taxon>
        <taxon>Sclerotiniaceae</taxon>
        <taxon>Sclerotinia</taxon>
    </lineage>
</organism>
<dbReference type="OrthoDB" id="445007at2759"/>
<accession>A0A9X0ASW1</accession>
<proteinExistence type="predicted"/>
<reference evidence="1" key="1">
    <citation type="submission" date="2022-11" db="EMBL/GenBank/DDBJ databases">
        <title>Genome Resource of Sclerotinia nivalis Strain SnTB1, a Plant Pathogen Isolated from American Ginseng.</title>
        <authorList>
            <person name="Fan S."/>
        </authorList>
    </citation>
    <scope>NUCLEOTIDE SEQUENCE</scope>
    <source>
        <strain evidence="1">SnTB1</strain>
    </source>
</reference>
<sequence>MLIFGTSFAHRSGPNNSANGRRVLYATYNRAVDGDNHDAYYSERAKRYPSTHHRIPGADYRDGSKDYAYGTPMLTIEGLVEPTTAGKKVGAKESSD</sequence>
<evidence type="ECO:0000313" key="2">
    <source>
        <dbReference type="Proteomes" id="UP001152300"/>
    </source>
</evidence>
<keyword evidence="2" id="KW-1185">Reference proteome</keyword>